<comment type="caution">
    <text evidence="2">The sequence shown here is derived from an EMBL/GenBank/DDBJ whole genome shotgun (WGS) entry which is preliminary data.</text>
</comment>
<name>A0ABR5B0I1_BACBA</name>
<feature type="transmembrane region" description="Helical" evidence="1">
    <location>
        <begin position="6"/>
        <end position="26"/>
    </location>
</feature>
<evidence type="ECO:0000313" key="3">
    <source>
        <dbReference type="Proteomes" id="UP000031982"/>
    </source>
</evidence>
<dbReference type="Proteomes" id="UP000031982">
    <property type="component" value="Unassembled WGS sequence"/>
</dbReference>
<accession>A0ABR5B0I1</accession>
<keyword evidence="1" id="KW-1133">Transmembrane helix</keyword>
<evidence type="ECO:0000313" key="2">
    <source>
        <dbReference type="EMBL" id="KIL80457.1"/>
    </source>
</evidence>
<keyword evidence="1" id="KW-0472">Membrane</keyword>
<evidence type="ECO:0000256" key="1">
    <source>
        <dbReference type="SAM" id="Phobius"/>
    </source>
</evidence>
<sequence length="37" mass="4373">MEKISLFHFIPLQEMCFSTIIMYGAIEKKRGKILEAR</sequence>
<dbReference type="EMBL" id="JXLP01000001">
    <property type="protein sequence ID" value="KIL80457.1"/>
    <property type="molecule type" value="Genomic_DNA"/>
</dbReference>
<gene>
    <name evidence="2" type="ORF">SD77_0305</name>
</gene>
<organism evidence="2 3">
    <name type="scientific">Bacillus badius</name>
    <dbReference type="NCBI Taxonomy" id="1455"/>
    <lineage>
        <taxon>Bacteria</taxon>
        <taxon>Bacillati</taxon>
        <taxon>Bacillota</taxon>
        <taxon>Bacilli</taxon>
        <taxon>Bacillales</taxon>
        <taxon>Bacillaceae</taxon>
        <taxon>Pseudobacillus</taxon>
    </lineage>
</organism>
<proteinExistence type="predicted"/>
<keyword evidence="3" id="KW-1185">Reference proteome</keyword>
<protein>
    <submittedName>
        <fullName evidence="2">Uncharacterized protein</fullName>
    </submittedName>
</protein>
<keyword evidence="1" id="KW-0812">Transmembrane</keyword>
<reference evidence="2 3" key="1">
    <citation type="submission" date="2015-01" db="EMBL/GenBank/DDBJ databases">
        <title>Genome Assembly of Bacillus badius MTCC 1458.</title>
        <authorList>
            <person name="Verma A."/>
            <person name="Khatri I."/>
            <person name="Mual P."/>
            <person name="Subramanian S."/>
            <person name="Krishnamurthi S."/>
        </authorList>
    </citation>
    <scope>NUCLEOTIDE SEQUENCE [LARGE SCALE GENOMIC DNA]</scope>
    <source>
        <strain evidence="2 3">MTCC 1458</strain>
    </source>
</reference>